<dbReference type="Gene3D" id="2.20.130.30">
    <property type="entry name" value="Protein of unknown function DUF2782"/>
    <property type="match status" value="1"/>
</dbReference>
<comment type="caution">
    <text evidence="3">The sequence shown here is derived from an EMBL/GenBank/DDBJ whole genome shotgun (WGS) entry which is preliminary data.</text>
</comment>
<dbReference type="Pfam" id="PF11191">
    <property type="entry name" value="DUF2782"/>
    <property type="match status" value="1"/>
</dbReference>
<feature type="region of interest" description="Disordered" evidence="1">
    <location>
        <begin position="100"/>
        <end position="152"/>
    </location>
</feature>
<keyword evidence="4" id="KW-1185">Reference proteome</keyword>
<dbReference type="InterPro" id="IPR021357">
    <property type="entry name" value="DUF2782"/>
</dbReference>
<evidence type="ECO:0000313" key="3">
    <source>
        <dbReference type="EMBL" id="TDN88888.1"/>
    </source>
</evidence>
<gene>
    <name evidence="3" type="ORF">EV677_2475</name>
</gene>
<keyword evidence="2" id="KW-0812">Transmembrane</keyword>
<keyword evidence="2" id="KW-1133">Transmembrane helix</keyword>
<sequence length="152" mass="16343">MNHIGFLSTTAHTYIMRTSKFWSLITISVAAIATPLIVSAQSTPPSKDFAPAPPQTQRLEEGEAPAVTIRQPDTQKKITEKKSQGKVTEVKVQTGRTTYYAKPNDTAGAMRGDGQSDTNRPVQFEIGKFGPPKSTPAPEPVQTLAPAPAPVK</sequence>
<evidence type="ECO:0000256" key="1">
    <source>
        <dbReference type="SAM" id="MobiDB-lite"/>
    </source>
</evidence>
<protein>
    <submittedName>
        <fullName evidence="3">Uncharacterized protein DUF2782</fullName>
    </submittedName>
</protein>
<dbReference type="AlphaFoldDB" id="A0A4V3BUX5"/>
<dbReference type="Proteomes" id="UP000294737">
    <property type="component" value="Unassembled WGS sequence"/>
</dbReference>
<evidence type="ECO:0000313" key="4">
    <source>
        <dbReference type="Proteomes" id="UP000294737"/>
    </source>
</evidence>
<feature type="region of interest" description="Disordered" evidence="1">
    <location>
        <begin position="44"/>
        <end position="63"/>
    </location>
</feature>
<organism evidence="3 4">
    <name type="scientific">Herminiimonas fonticola</name>
    <dbReference type="NCBI Taxonomy" id="303380"/>
    <lineage>
        <taxon>Bacteria</taxon>
        <taxon>Pseudomonadati</taxon>
        <taxon>Pseudomonadota</taxon>
        <taxon>Betaproteobacteria</taxon>
        <taxon>Burkholderiales</taxon>
        <taxon>Oxalobacteraceae</taxon>
        <taxon>Herminiimonas</taxon>
    </lineage>
</organism>
<evidence type="ECO:0000256" key="2">
    <source>
        <dbReference type="SAM" id="Phobius"/>
    </source>
</evidence>
<proteinExistence type="predicted"/>
<name>A0A4V3BUX5_9BURK</name>
<reference evidence="3 4" key="1">
    <citation type="submission" date="2019-03" db="EMBL/GenBank/DDBJ databases">
        <title>Genomic Encyclopedia of Type Strains, Phase IV (KMG-IV): sequencing the most valuable type-strain genomes for metagenomic binning, comparative biology and taxonomic classification.</title>
        <authorList>
            <person name="Goeker M."/>
        </authorList>
    </citation>
    <scope>NUCLEOTIDE SEQUENCE [LARGE SCALE GENOMIC DNA]</scope>
    <source>
        <strain evidence="3 4">DSM 18555</strain>
    </source>
</reference>
<dbReference type="EMBL" id="SNWF01000006">
    <property type="protein sequence ID" value="TDN88888.1"/>
    <property type="molecule type" value="Genomic_DNA"/>
</dbReference>
<keyword evidence="2" id="KW-0472">Membrane</keyword>
<feature type="transmembrane region" description="Helical" evidence="2">
    <location>
        <begin position="21"/>
        <end position="38"/>
    </location>
</feature>
<accession>A0A4V3BUX5</accession>